<accession>A0A8D2ZCK0</accession>
<feature type="compositionally biased region" description="Acidic residues" evidence="2">
    <location>
        <begin position="306"/>
        <end position="318"/>
    </location>
</feature>
<dbReference type="AlphaFoldDB" id="A0A8D2ZCK0"/>
<feature type="compositionally biased region" description="Low complexity" evidence="2">
    <location>
        <begin position="11"/>
        <end position="27"/>
    </location>
</feature>
<comment type="similarity">
    <text evidence="1">Belongs to the BCOR family.</text>
</comment>
<reference evidence="4" key="1">
    <citation type="submission" date="2023-05" db="EMBL/GenBank/DDBJ databases">
        <title>High-quality long-read genome of Scophthalmus maximus.</title>
        <authorList>
            <person name="Lien S."/>
            <person name="Martinez P."/>
        </authorList>
    </citation>
    <scope>NUCLEOTIDE SEQUENCE [LARGE SCALE GENOMIC DNA]</scope>
</reference>
<dbReference type="PANTHER" id="PTHR24117">
    <property type="entry name" value="AGAP007537-PB"/>
    <property type="match status" value="1"/>
</dbReference>
<feature type="region of interest" description="Disordered" evidence="2">
    <location>
        <begin position="1"/>
        <end position="55"/>
    </location>
</feature>
<feature type="region of interest" description="Disordered" evidence="2">
    <location>
        <begin position="132"/>
        <end position="188"/>
    </location>
</feature>
<feature type="compositionally biased region" description="Polar residues" evidence="2">
    <location>
        <begin position="1"/>
        <end position="10"/>
    </location>
</feature>
<keyword evidence="3" id="KW-0472">Membrane</keyword>
<organism evidence="4 5">
    <name type="scientific">Scophthalmus maximus</name>
    <name type="common">Turbot</name>
    <name type="synonym">Psetta maxima</name>
    <dbReference type="NCBI Taxonomy" id="52904"/>
    <lineage>
        <taxon>Eukaryota</taxon>
        <taxon>Metazoa</taxon>
        <taxon>Chordata</taxon>
        <taxon>Craniata</taxon>
        <taxon>Vertebrata</taxon>
        <taxon>Euteleostomi</taxon>
        <taxon>Actinopterygii</taxon>
        <taxon>Neopterygii</taxon>
        <taxon>Teleostei</taxon>
        <taxon>Neoteleostei</taxon>
        <taxon>Acanthomorphata</taxon>
        <taxon>Carangaria</taxon>
        <taxon>Pleuronectiformes</taxon>
        <taxon>Pleuronectoidei</taxon>
        <taxon>Scophthalmidae</taxon>
        <taxon>Scophthalmus</taxon>
    </lineage>
</organism>
<evidence type="ECO:0000313" key="4">
    <source>
        <dbReference type="Ensembl" id="ENSSMAP00000000033.2"/>
    </source>
</evidence>
<dbReference type="GeneTree" id="ENSGT01030000235020"/>
<keyword evidence="3" id="KW-1133">Transmembrane helix</keyword>
<evidence type="ECO:0000256" key="2">
    <source>
        <dbReference type="SAM" id="MobiDB-lite"/>
    </source>
</evidence>
<protein>
    <submittedName>
        <fullName evidence="4">Uncharacterized protein</fullName>
    </submittedName>
</protein>
<dbReference type="Proteomes" id="UP000694558">
    <property type="component" value="Chromosome 1"/>
</dbReference>
<name>A0A8D2ZCK0_SCOMX</name>
<dbReference type="GO" id="GO:0005634">
    <property type="term" value="C:nucleus"/>
    <property type="evidence" value="ECO:0007669"/>
    <property type="project" value="TreeGrafter"/>
</dbReference>
<feature type="transmembrane region" description="Helical" evidence="3">
    <location>
        <begin position="373"/>
        <end position="394"/>
    </location>
</feature>
<evidence type="ECO:0000256" key="3">
    <source>
        <dbReference type="SAM" id="Phobius"/>
    </source>
</evidence>
<dbReference type="GO" id="GO:0000122">
    <property type="term" value="P:negative regulation of transcription by RNA polymerase II"/>
    <property type="evidence" value="ECO:0007669"/>
    <property type="project" value="TreeGrafter"/>
</dbReference>
<feature type="region of interest" description="Disordered" evidence="2">
    <location>
        <begin position="208"/>
        <end position="328"/>
    </location>
</feature>
<feature type="compositionally biased region" description="Polar residues" evidence="2">
    <location>
        <begin position="210"/>
        <end position="220"/>
    </location>
</feature>
<evidence type="ECO:0000256" key="1">
    <source>
        <dbReference type="ARBA" id="ARBA00034703"/>
    </source>
</evidence>
<dbReference type="GO" id="GO:0003714">
    <property type="term" value="F:transcription corepressor activity"/>
    <property type="evidence" value="ECO:0007669"/>
    <property type="project" value="TreeGrafter"/>
</dbReference>
<reference evidence="4" key="2">
    <citation type="submission" date="2025-08" db="UniProtKB">
        <authorList>
            <consortium name="Ensembl"/>
        </authorList>
    </citation>
    <scope>IDENTIFICATION</scope>
</reference>
<feature type="compositionally biased region" description="Polar residues" evidence="2">
    <location>
        <begin position="38"/>
        <end position="55"/>
    </location>
</feature>
<feature type="compositionally biased region" description="Basic and acidic residues" evidence="2">
    <location>
        <begin position="160"/>
        <end position="178"/>
    </location>
</feature>
<proteinExistence type="inferred from homology"/>
<dbReference type="Ensembl" id="ENSSMAT00000000034.2">
    <property type="protein sequence ID" value="ENSSMAP00000000033.2"/>
    <property type="gene ID" value="ENSSMAG00000000022.2"/>
</dbReference>
<dbReference type="PANTHER" id="PTHR24117:SF8">
    <property type="entry name" value="BCL-6 COREPRESSOR"/>
    <property type="match status" value="1"/>
</dbReference>
<evidence type="ECO:0000313" key="5">
    <source>
        <dbReference type="Proteomes" id="UP000694558"/>
    </source>
</evidence>
<sequence length="398" mass="44655">MQQCTPSWTWHTRPPSCPSHRPSSTSSWHIKAQENPLHPQQQQSHVENGNTSSQIFGESYLPPGLGYTNRFIPYSVAENMSLQRMSIPGKDTVYPHSIFLGRNFYPPHMAPKHGLPYGVHLYHNSQELAPTTMSSYPGLNTKDRLENRSNNQTKLCNTELYRKDADSSPKSDNERDKSTNQTMKTSGKSLTAVRDDIVCIDLVRDETDNDFSSNKHSSPATRAEDSSKQKVLPPNQAAERRPSPQIQTSQPKPPHHKCSSSPPNKEEIPEEEEALSRKLIPEEPTMGYLECERNSDSCGDVMDPLAGEDEDEDEEDEGPGCSGSRRSDLTRRIANSSGFLGDRFKCVTTELYSDSSQLSREQRALQVRHLVPLLLYVYICIYVGVIAPSLPVWVCSAH</sequence>
<keyword evidence="3" id="KW-0812">Transmembrane</keyword>
<feature type="compositionally biased region" description="Polar residues" evidence="2">
    <location>
        <begin position="179"/>
        <end position="188"/>
    </location>
</feature>
<dbReference type="InterPro" id="IPR047144">
    <property type="entry name" value="BCOR-like"/>
</dbReference>